<dbReference type="VEuPathDB" id="CryptoDB:Cvel_16973"/>
<organism evidence="13">
    <name type="scientific">Chromera velia CCMP2878</name>
    <dbReference type="NCBI Taxonomy" id="1169474"/>
    <lineage>
        <taxon>Eukaryota</taxon>
        <taxon>Sar</taxon>
        <taxon>Alveolata</taxon>
        <taxon>Colpodellida</taxon>
        <taxon>Chromeraceae</taxon>
        <taxon>Chromera</taxon>
    </lineage>
</organism>
<comment type="similarity">
    <text evidence="1 9">Belongs to the class-I aminoacyl-tRNA synthetase family.</text>
</comment>
<dbReference type="PROSITE" id="PS00178">
    <property type="entry name" value="AA_TRNA_LIGASE_I"/>
    <property type="match status" value="1"/>
</dbReference>
<feature type="domain" description="Aminoacyl-tRNA synthetase class Ia" evidence="11">
    <location>
        <begin position="208"/>
        <end position="793"/>
    </location>
</feature>
<dbReference type="SUPFAM" id="SSF52374">
    <property type="entry name" value="Nucleotidylyl transferase"/>
    <property type="match status" value="1"/>
</dbReference>
<dbReference type="GO" id="GO:0005524">
    <property type="term" value="F:ATP binding"/>
    <property type="evidence" value="ECO:0007669"/>
    <property type="project" value="UniProtKB-KW"/>
</dbReference>
<dbReference type="GO" id="GO:0002161">
    <property type="term" value="F:aminoacyl-tRNA deacylase activity"/>
    <property type="evidence" value="ECO:0007669"/>
    <property type="project" value="InterPro"/>
</dbReference>
<dbReference type="InterPro" id="IPR009008">
    <property type="entry name" value="Val/Leu/Ile-tRNA-synth_edit"/>
</dbReference>
<evidence type="ECO:0000259" key="11">
    <source>
        <dbReference type="Pfam" id="PF00133"/>
    </source>
</evidence>
<dbReference type="GO" id="GO:0006429">
    <property type="term" value="P:leucyl-tRNA aminoacylation"/>
    <property type="evidence" value="ECO:0007669"/>
    <property type="project" value="InterPro"/>
</dbReference>
<sequence>MATANSASQPVEAKSFARRDHIRSVEKAMQKLWEEKGAYCVNAPAKWGDKKEDEKFFCTFPYPYMNGRLHLGHAFTMTKAEFQARFQRHLGKTVLWPFGFHCTGMPIAAAADKIRHEIQHKGEKEEETVKESTETPAPPATNGQATEVPPEGGEKKFSGKKSKAVAKGGGKKSQIEIMRSMGVSDAEIPKFADPLHWLEYFPPLGMADLKIFGVAVDWRRSFITTDVNPYYDAFIRWHFNRLKASGKIKFGKRLAIYSTIDGQPCADHDRASGENVVPQEYTLIKMKVQSLESFSDSEKAAVGQRPVFFVAATLRPETMYGQTNCFVLPEGVYGAFVTCSDEVFICSRRSARNMGYQEIAKMEVPEKGARIDARDQPLPEPVCLFEIEGKRLIGAPLSAPNATFPTVYALPMMTISMEKGTGVVTSVPSDAPDDYAALKDLKDKPALREKFGVKEEWVMPFEVVEIIEIPGYGRQPAVKLYEDKKIKSQNDKEKLAEAKGEVYLKGFYEGILLVGQFAGKKVCDAKGLCRTELIQRGEALTYSEPEKPVVSRSGDDCVVALCDQWYLPYGEDPWKTNVEEHVRDPERFNAFAPQALNQFTHTLGWLKDWACSRSYGLGTKLPWDKEVVIESLSDSTIYMAYYTIAHLLQKDLFGKEKGELGLTPDQLTDEVFDFVFCLSDSMPASSSVPPEALEQMRREFSFWYPMNLRVSGKDLIPNHLTMALYNHAAIWEKQPDKWPKGFFSNGHVLVNAEKMSKSAGNFLTVTDVVEQYTADATRLCCADAGDSLEDANFTTETANATILRLWNVEQFAAEVAEGLQKGVYRTGPKTEADSMFEAEVFRLVSECKGAFERMIYRDALKAGFYDFQTARDVYRLHCGPEEMHSECIAMWQEFQMILLSPICPHMCEHIWQSVLKKDGLCVCAPWSVVPEPDPMLLRQRAVLLTSVGDFRAAKDKAVQQLTKKKKGKQADASAAPEKPPELDASVVYVATSYLDFQQTALEMMQQFAIDPQTNDLPKDFISDLKKSETLKSMPGDVVKKILQFAAFQAKEVKIRGAAALELSLPFDEADLLRRHSEFVKRSIGVKDLDIWKASEPHPSDTSDRRTQATPCKPVVHFYSKS</sequence>
<dbReference type="Pfam" id="PF08264">
    <property type="entry name" value="Anticodon_1"/>
    <property type="match status" value="1"/>
</dbReference>
<evidence type="ECO:0000256" key="4">
    <source>
        <dbReference type="ARBA" id="ARBA00022741"/>
    </source>
</evidence>
<evidence type="ECO:0000259" key="12">
    <source>
        <dbReference type="Pfam" id="PF08264"/>
    </source>
</evidence>
<evidence type="ECO:0000256" key="9">
    <source>
        <dbReference type="RuleBase" id="RU363035"/>
    </source>
</evidence>
<keyword evidence="7 9" id="KW-0030">Aminoacyl-tRNA synthetase</keyword>
<dbReference type="EMBL" id="CDMZ01000366">
    <property type="protein sequence ID" value="CEM12777.1"/>
    <property type="molecule type" value="Genomic_DNA"/>
</dbReference>
<dbReference type="EC" id="6.1.1.4" evidence="2"/>
<dbReference type="PANTHER" id="PTHR45794">
    <property type="entry name" value="LEUCYL-TRNA SYNTHETASE"/>
    <property type="match status" value="1"/>
</dbReference>
<gene>
    <name evidence="13" type="ORF">Cvel_16973</name>
</gene>
<dbReference type="Pfam" id="PF00133">
    <property type="entry name" value="tRNA-synt_1"/>
    <property type="match status" value="2"/>
</dbReference>
<dbReference type="InterPro" id="IPR004493">
    <property type="entry name" value="Leu-tRNA-synth_Ia_arc/euk"/>
</dbReference>
<dbReference type="PANTHER" id="PTHR45794:SF1">
    <property type="entry name" value="LEUCINE--TRNA LIGASE, CYTOPLASMIC"/>
    <property type="match status" value="1"/>
</dbReference>
<keyword evidence="3 9" id="KW-0436">Ligase</keyword>
<feature type="compositionally biased region" description="Basic and acidic residues" evidence="10">
    <location>
        <begin position="120"/>
        <end position="133"/>
    </location>
</feature>
<dbReference type="InterPro" id="IPR002300">
    <property type="entry name" value="aa-tRNA-synth_Ia"/>
</dbReference>
<dbReference type="SUPFAM" id="SSF50677">
    <property type="entry name" value="ValRS/IleRS/LeuRS editing domain"/>
    <property type="match status" value="1"/>
</dbReference>
<feature type="domain" description="Aminoacyl-tRNA synthetase class Ia" evidence="11">
    <location>
        <begin position="29"/>
        <end position="122"/>
    </location>
</feature>
<feature type="region of interest" description="Disordered" evidence="10">
    <location>
        <begin position="120"/>
        <end position="168"/>
    </location>
</feature>
<dbReference type="PhylomeDB" id="A0A0G4FH79"/>
<dbReference type="GO" id="GO:0004823">
    <property type="term" value="F:leucine-tRNA ligase activity"/>
    <property type="evidence" value="ECO:0007669"/>
    <property type="project" value="UniProtKB-EC"/>
</dbReference>
<evidence type="ECO:0000256" key="1">
    <source>
        <dbReference type="ARBA" id="ARBA00005594"/>
    </source>
</evidence>
<protein>
    <recommendedName>
        <fullName evidence="2">leucine--tRNA ligase</fullName>
        <ecNumber evidence="2">6.1.1.4</ecNumber>
    </recommendedName>
    <alternativeName>
        <fullName evidence="8">Leucyl-tRNA synthetase</fullName>
    </alternativeName>
</protein>
<dbReference type="AlphaFoldDB" id="A0A0G4FH79"/>
<evidence type="ECO:0000313" key="13">
    <source>
        <dbReference type="EMBL" id="CEM12777.1"/>
    </source>
</evidence>
<evidence type="ECO:0000256" key="6">
    <source>
        <dbReference type="ARBA" id="ARBA00022917"/>
    </source>
</evidence>
<keyword evidence="6 9" id="KW-0648">Protein biosynthesis</keyword>
<dbReference type="Gene3D" id="3.90.740.10">
    <property type="entry name" value="Valyl/Leucyl/Isoleucyl-tRNA synthetase, editing domain"/>
    <property type="match status" value="1"/>
</dbReference>
<dbReference type="NCBIfam" id="TIGR00395">
    <property type="entry name" value="leuS_arch"/>
    <property type="match status" value="1"/>
</dbReference>
<proteinExistence type="inferred from homology"/>
<keyword evidence="5 9" id="KW-0067">ATP-binding</keyword>
<evidence type="ECO:0000256" key="5">
    <source>
        <dbReference type="ARBA" id="ARBA00022840"/>
    </source>
</evidence>
<dbReference type="FunFam" id="3.90.740.10:FF:000001">
    <property type="entry name" value="Leucine--tRNA ligase, cytoplasmic"/>
    <property type="match status" value="1"/>
</dbReference>
<evidence type="ECO:0000256" key="7">
    <source>
        <dbReference type="ARBA" id="ARBA00023146"/>
    </source>
</evidence>
<reference evidence="13" key="1">
    <citation type="submission" date="2014-11" db="EMBL/GenBank/DDBJ databases">
        <authorList>
            <person name="Otto D Thomas"/>
            <person name="Naeem Raeece"/>
        </authorList>
    </citation>
    <scope>NUCLEOTIDE SEQUENCE</scope>
</reference>
<dbReference type="InterPro" id="IPR013155">
    <property type="entry name" value="M/V/L/I-tRNA-synth_anticd-bd"/>
</dbReference>
<feature type="domain" description="Methionyl/Valyl/Leucyl/Isoleucyl-tRNA synthetase anticodon-binding" evidence="12">
    <location>
        <begin position="836"/>
        <end position="955"/>
    </location>
</feature>
<evidence type="ECO:0000256" key="8">
    <source>
        <dbReference type="ARBA" id="ARBA00030520"/>
    </source>
</evidence>
<dbReference type="InterPro" id="IPR001412">
    <property type="entry name" value="aa-tRNA-synth_I_CS"/>
</dbReference>
<dbReference type="Gene3D" id="3.40.50.620">
    <property type="entry name" value="HUPs"/>
    <property type="match status" value="1"/>
</dbReference>
<dbReference type="InterPro" id="IPR014729">
    <property type="entry name" value="Rossmann-like_a/b/a_fold"/>
</dbReference>
<name>A0A0G4FH79_9ALVE</name>
<evidence type="ECO:0000256" key="10">
    <source>
        <dbReference type="SAM" id="MobiDB-lite"/>
    </source>
</evidence>
<dbReference type="Gene3D" id="1.10.730.10">
    <property type="entry name" value="Isoleucyl-tRNA Synthetase, Domain 1"/>
    <property type="match status" value="1"/>
</dbReference>
<evidence type="ECO:0000256" key="3">
    <source>
        <dbReference type="ARBA" id="ARBA00022598"/>
    </source>
</evidence>
<dbReference type="InterPro" id="IPR009080">
    <property type="entry name" value="tRNAsynth_Ia_anticodon-bd"/>
</dbReference>
<keyword evidence="4 9" id="KW-0547">Nucleotide-binding</keyword>
<evidence type="ECO:0000256" key="2">
    <source>
        <dbReference type="ARBA" id="ARBA00013164"/>
    </source>
</evidence>
<dbReference type="SUPFAM" id="SSF47323">
    <property type="entry name" value="Anticodon-binding domain of a subclass of class I aminoacyl-tRNA synthetases"/>
    <property type="match status" value="1"/>
</dbReference>
<accession>A0A0G4FH79</accession>